<dbReference type="RefSeq" id="WP_282540067.1">
    <property type="nucleotide sequence ID" value="NZ_JASCIS010000081.1"/>
</dbReference>
<keyword evidence="2" id="KW-1185">Reference proteome</keyword>
<protein>
    <submittedName>
        <fullName evidence="1">Uncharacterized protein</fullName>
    </submittedName>
</protein>
<proteinExistence type="predicted"/>
<gene>
    <name evidence="1" type="ORF">QIT00_37965</name>
</gene>
<accession>A0ABT6T8U1</accession>
<sequence>MNVSISIPPFFRPITPGLSQTEAAQEALARGGQQHNAIDPAERDRLLTEYHKASELLKTAGALYKYGDNLTQEQLHEGIQ</sequence>
<organism evidence="1 2">
    <name type="scientific">Streptomyces luteolus</name>
    <dbReference type="NCBI Taxonomy" id="3043615"/>
    <lineage>
        <taxon>Bacteria</taxon>
        <taxon>Bacillati</taxon>
        <taxon>Actinomycetota</taxon>
        <taxon>Actinomycetes</taxon>
        <taxon>Kitasatosporales</taxon>
        <taxon>Streptomycetaceae</taxon>
        <taxon>Streptomyces</taxon>
    </lineage>
</organism>
<feature type="non-terminal residue" evidence="1">
    <location>
        <position position="80"/>
    </location>
</feature>
<evidence type="ECO:0000313" key="2">
    <source>
        <dbReference type="Proteomes" id="UP001237105"/>
    </source>
</evidence>
<reference evidence="1 2" key="1">
    <citation type="submission" date="2023-05" db="EMBL/GenBank/DDBJ databases">
        <title>Draft genome sequence of Streptomyces sp. B-S-A12 isolated from a cave soil in Thailand.</title>
        <authorList>
            <person name="Chamroensaksri N."/>
            <person name="Muangham S."/>
        </authorList>
    </citation>
    <scope>NUCLEOTIDE SEQUENCE [LARGE SCALE GENOMIC DNA]</scope>
    <source>
        <strain evidence="1 2">B-S-A12</strain>
    </source>
</reference>
<comment type="caution">
    <text evidence="1">The sequence shown here is derived from an EMBL/GenBank/DDBJ whole genome shotgun (WGS) entry which is preliminary data.</text>
</comment>
<dbReference type="EMBL" id="JASCIS010000081">
    <property type="protein sequence ID" value="MDI3424244.1"/>
    <property type="molecule type" value="Genomic_DNA"/>
</dbReference>
<evidence type="ECO:0000313" key="1">
    <source>
        <dbReference type="EMBL" id="MDI3424244.1"/>
    </source>
</evidence>
<dbReference type="Proteomes" id="UP001237105">
    <property type="component" value="Unassembled WGS sequence"/>
</dbReference>
<name>A0ABT6T8U1_9ACTN</name>